<reference evidence="1" key="1">
    <citation type="submission" date="2022-04" db="EMBL/GenBank/DDBJ databases">
        <title>Flavobacterium pygoscelis sp. nov. isolated from Chinstrap chick (Pygoscelis antarcticus).</title>
        <authorList>
            <person name="Irgang R."/>
            <person name="Poblete-Morales M."/>
            <person name="Avendano-Herrera R."/>
        </authorList>
    </citation>
    <scope>NUCLEOTIDE SEQUENCE</scope>
    <source>
        <strain evidence="1">I-SCBP12n</strain>
    </source>
</reference>
<dbReference type="PANTHER" id="PTHR36436:SF6">
    <property type="entry name" value="SLL5081 PROTEIN"/>
    <property type="match status" value="1"/>
</dbReference>
<dbReference type="PANTHER" id="PTHR36436">
    <property type="entry name" value="SLL5081 PROTEIN"/>
    <property type="match status" value="1"/>
</dbReference>
<evidence type="ECO:0000313" key="2">
    <source>
        <dbReference type="Proteomes" id="UP001139260"/>
    </source>
</evidence>
<keyword evidence="2" id="KW-1185">Reference proteome</keyword>
<evidence type="ECO:0000313" key="1">
    <source>
        <dbReference type="EMBL" id="MCK8143425.1"/>
    </source>
</evidence>
<dbReference type="AlphaFoldDB" id="A0A9X2BPT5"/>
<name>A0A9X2BPT5_9FLAO</name>
<sequence>MKTKEEYLKQLNDIKWEKGKEIETFLIPAINIDVEENQPEINLGDSKFGGKPDLPKNIEWPKSENEPMTFLAQLNLKQVSEFDIDKTLPNYGMLYFFIANPSEFNLEHKVIYSTENNLSETPFPTDLNEDCRFKDLKMTFETIYTFPSVETLEIETLSENDVNSYYEIDEDFFTYENNQILGHTYPMQSDVKIEWACEYLGIEFSSDELETNQEKIDNIRNEFINLFQFSTENSIPEFFENFYISSMGYFAIKEKDLKERNFDKTVLIFQNS</sequence>
<protein>
    <submittedName>
        <fullName evidence="1">YwqG family protein</fullName>
    </submittedName>
</protein>
<accession>A0A9X2BPT5</accession>
<dbReference type="Pfam" id="PF09234">
    <property type="entry name" value="DUF1963"/>
    <property type="match status" value="1"/>
</dbReference>
<dbReference type="EMBL" id="JALNUB010000032">
    <property type="protein sequence ID" value="MCK8143425.1"/>
    <property type="molecule type" value="Genomic_DNA"/>
</dbReference>
<dbReference type="SUPFAM" id="SSF103032">
    <property type="entry name" value="Hypothetical protein YwqG"/>
    <property type="match status" value="1"/>
</dbReference>
<dbReference type="Gene3D" id="2.30.320.10">
    <property type="entry name" value="YwqG-like"/>
    <property type="match status" value="1"/>
</dbReference>
<dbReference type="Proteomes" id="UP001139260">
    <property type="component" value="Unassembled WGS sequence"/>
</dbReference>
<dbReference type="RefSeq" id="WP_248429420.1">
    <property type="nucleotide sequence ID" value="NZ_JALNUB010000032.1"/>
</dbReference>
<dbReference type="InterPro" id="IPR035948">
    <property type="entry name" value="YwqG-like_sf"/>
</dbReference>
<proteinExistence type="predicted"/>
<comment type="caution">
    <text evidence="1">The sequence shown here is derived from an EMBL/GenBank/DDBJ whole genome shotgun (WGS) entry which is preliminary data.</text>
</comment>
<gene>
    <name evidence="1" type="ORF">MW871_16155</name>
</gene>
<dbReference type="InterPro" id="IPR015315">
    <property type="entry name" value="DUF1963"/>
</dbReference>
<organism evidence="1 2">
    <name type="scientific">Flavobacterium pygoscelis</name>
    <dbReference type="NCBI Taxonomy" id="2893176"/>
    <lineage>
        <taxon>Bacteria</taxon>
        <taxon>Pseudomonadati</taxon>
        <taxon>Bacteroidota</taxon>
        <taxon>Flavobacteriia</taxon>
        <taxon>Flavobacteriales</taxon>
        <taxon>Flavobacteriaceae</taxon>
        <taxon>Flavobacterium</taxon>
    </lineage>
</organism>